<sequence length="337" mass="39005">MLQQNQYNTLFGNNRALIEKTLEKYKSNLPLKPYYTDDYFYGKKIAGHNVALKSRHIQPNSKTHIYYMLFDVDRQTASFDWNDRNLPSPHLVVINPDNGHAHLTYMLETSIKNDVTGRKKPYNYYSDVELGLAIKLGADLAYNATLTKNPFSKGWRTLSFESEPYDLGYLNDFVDTDMVAAHKISKKQKEQAAGYSTSRNCMLFEALRVWAYKNFMHDEFYSNLESHADLLNSFAAPLGANEVRSIVRSVYDFVNKNFSEERLAELKSERARQSGLKGGGRPVIHVDKPWELESVPASTYYYRKSNQTTESTESKKPWEAMNISRRTYYNRKKEGLI</sequence>
<dbReference type="AlphaFoldDB" id="A0A7X1WC07"/>
<dbReference type="RefSeq" id="WP_153429906.1">
    <property type="nucleotide sequence ID" value="NZ_WIWJ01000042.1"/>
</dbReference>
<name>A0A7X1WC07_9PSED</name>
<comment type="caution">
    <text evidence="2">The sequence shown here is derived from an EMBL/GenBank/DDBJ whole genome shotgun (WGS) entry which is preliminary data.</text>
</comment>
<reference evidence="2 3" key="1">
    <citation type="submission" date="2019-10" db="EMBL/GenBank/DDBJ databases">
        <title>Evaluation of single-gene subtyping targets for Pseudomonas.</title>
        <authorList>
            <person name="Reichler S.J."/>
            <person name="Orsi R.H."/>
            <person name="Wiedmann M."/>
            <person name="Martin N.H."/>
            <person name="Murphy S.I."/>
        </authorList>
    </citation>
    <scope>NUCLEOTIDE SEQUENCE [LARGE SCALE GENOMIC DNA]</scope>
    <source>
        <strain evidence="2 3">FSL R10-3257</strain>
    </source>
</reference>
<gene>
    <name evidence="2" type="ORF">GHO40_20170</name>
</gene>
<protein>
    <recommendedName>
        <fullName evidence="1">Primase C-terminal 1 domain-containing protein</fullName>
    </recommendedName>
</protein>
<feature type="domain" description="Primase C-terminal 1" evidence="1">
    <location>
        <begin position="197"/>
        <end position="251"/>
    </location>
</feature>
<dbReference type="Pfam" id="PF08708">
    <property type="entry name" value="PriCT_1"/>
    <property type="match status" value="1"/>
</dbReference>
<dbReference type="EMBL" id="WIWJ01000042">
    <property type="protein sequence ID" value="MQT49025.1"/>
    <property type="molecule type" value="Genomic_DNA"/>
</dbReference>
<dbReference type="Pfam" id="PF03090">
    <property type="entry name" value="Replicase"/>
    <property type="match status" value="1"/>
</dbReference>
<dbReference type="Proteomes" id="UP000441404">
    <property type="component" value="Unassembled WGS sequence"/>
</dbReference>
<organism evidence="2 3">
    <name type="scientific">Pseudomonas helleri</name>
    <dbReference type="NCBI Taxonomy" id="1608996"/>
    <lineage>
        <taxon>Bacteria</taxon>
        <taxon>Pseudomonadati</taxon>
        <taxon>Pseudomonadota</taxon>
        <taxon>Gammaproteobacteria</taxon>
        <taxon>Pseudomonadales</taxon>
        <taxon>Pseudomonadaceae</taxon>
        <taxon>Pseudomonas</taxon>
    </lineage>
</organism>
<dbReference type="InterPro" id="IPR004322">
    <property type="entry name" value="Plasmid_replicase_bac"/>
</dbReference>
<proteinExistence type="predicted"/>
<evidence type="ECO:0000313" key="2">
    <source>
        <dbReference type="EMBL" id="MQT49025.1"/>
    </source>
</evidence>
<dbReference type="InterPro" id="IPR014820">
    <property type="entry name" value="PriCT_1"/>
</dbReference>
<dbReference type="Gene3D" id="1.10.1220.10">
    <property type="entry name" value="Met repressor-like"/>
    <property type="match status" value="1"/>
</dbReference>
<dbReference type="GO" id="GO:0006355">
    <property type="term" value="P:regulation of DNA-templated transcription"/>
    <property type="evidence" value="ECO:0007669"/>
    <property type="project" value="InterPro"/>
</dbReference>
<dbReference type="Gene3D" id="1.10.340.50">
    <property type="match status" value="1"/>
</dbReference>
<accession>A0A7X1WC07</accession>
<evidence type="ECO:0000313" key="3">
    <source>
        <dbReference type="Proteomes" id="UP000441404"/>
    </source>
</evidence>
<evidence type="ECO:0000259" key="1">
    <source>
        <dbReference type="Pfam" id="PF08708"/>
    </source>
</evidence>
<dbReference type="InterPro" id="IPR013321">
    <property type="entry name" value="Arc_rbn_hlx_hlx"/>
</dbReference>